<reference evidence="2" key="1">
    <citation type="journal article" date="2015" name="Nature">
        <title>Complex archaea that bridge the gap between prokaryotes and eukaryotes.</title>
        <authorList>
            <person name="Spang A."/>
            <person name="Saw J.H."/>
            <person name="Jorgensen S.L."/>
            <person name="Zaremba-Niedzwiedzka K."/>
            <person name="Martijn J."/>
            <person name="Lind A.E."/>
            <person name="van Eijk R."/>
            <person name="Schleper C."/>
            <person name="Guy L."/>
            <person name="Ettema T.J."/>
        </authorList>
    </citation>
    <scope>NUCLEOTIDE SEQUENCE</scope>
</reference>
<evidence type="ECO:0000313" key="2">
    <source>
        <dbReference type="EMBL" id="KKM83507.1"/>
    </source>
</evidence>
<proteinExistence type="predicted"/>
<sequence>VLKEDERGLADFPPVTPPQDPPPTPPADGGNRDDPPAEDPPQDPAEIARQAVTQALADNRTRIRHIRELAGDDVSAEVVTRAVDEGWDVDQATRVFLEEIRKRTTAVGPAIEGSPAIQSNSRAADTNVRSLAAGMLAGQGLDPTLHSMHRGGTTPLRADLLTEQDADRGESFAGMSAPDLFRECLRLDTGRYHRTIDEALSAVREAPSGGSLAWVFGTNVYARLVAGWETTEDTTRGWCDEEDVPNFLLQEDITLEAQARLEQLARGGTANDASISDKHETYKIARYAKKFGIDEQDIIDDRLSAIMRMPTEMGMAARRLRPDLVYAVMLENPTLVADSGALFNATAVTTAGGHANLLTGALASATLKLAITAMGKQRDSNSNVLNITPRYLIVPADLSWAADELLSPAMIAKLFADTADPQHTTENLIARRRLMPVVDDRIGANGVIDPRTGAARTGSATNWFLAAGGPRSIRVAYRRGTNRSPVMRSNVWDKGQWGMGWDINLDIGVAPMDFRGWHKSTGTG</sequence>
<gene>
    <name evidence="2" type="ORF">LCGC14_1308630</name>
</gene>
<dbReference type="AlphaFoldDB" id="A0A0F9NQG4"/>
<accession>A0A0F9NQG4</accession>
<comment type="caution">
    <text evidence="2">The sequence shown here is derived from an EMBL/GenBank/DDBJ whole genome shotgun (WGS) entry which is preliminary data.</text>
</comment>
<dbReference type="Pfam" id="PF25209">
    <property type="entry name" value="Phage_capsid_4"/>
    <property type="match status" value="1"/>
</dbReference>
<feature type="compositionally biased region" description="Pro residues" evidence="1">
    <location>
        <begin position="14"/>
        <end position="26"/>
    </location>
</feature>
<feature type="region of interest" description="Disordered" evidence="1">
    <location>
        <begin position="1"/>
        <end position="44"/>
    </location>
</feature>
<feature type="non-terminal residue" evidence="2">
    <location>
        <position position="1"/>
    </location>
</feature>
<protein>
    <recommendedName>
        <fullName evidence="3">Bacteriophage Mu GpT domain-containing protein</fullName>
    </recommendedName>
</protein>
<evidence type="ECO:0000256" key="1">
    <source>
        <dbReference type="SAM" id="MobiDB-lite"/>
    </source>
</evidence>
<organism evidence="2">
    <name type="scientific">marine sediment metagenome</name>
    <dbReference type="NCBI Taxonomy" id="412755"/>
    <lineage>
        <taxon>unclassified sequences</taxon>
        <taxon>metagenomes</taxon>
        <taxon>ecological metagenomes</taxon>
    </lineage>
</organism>
<dbReference type="EMBL" id="LAZR01007703">
    <property type="protein sequence ID" value="KKM83507.1"/>
    <property type="molecule type" value="Genomic_DNA"/>
</dbReference>
<evidence type="ECO:0008006" key="3">
    <source>
        <dbReference type="Google" id="ProtNLM"/>
    </source>
</evidence>
<name>A0A0F9NQG4_9ZZZZ</name>